<dbReference type="EMBL" id="JASCQP010000008">
    <property type="protein sequence ID" value="MDI5889999.1"/>
    <property type="molecule type" value="Genomic_DNA"/>
</dbReference>
<evidence type="ECO:0000259" key="5">
    <source>
        <dbReference type="Pfam" id="PF04073"/>
    </source>
</evidence>
<evidence type="ECO:0000256" key="2">
    <source>
        <dbReference type="ARBA" id="ARBA00022917"/>
    </source>
</evidence>
<keyword evidence="7" id="KW-1185">Reference proteome</keyword>
<organism evidence="6 7">
    <name type="scientific">Halomonas rhizosphaerae</name>
    <dbReference type="NCBI Taxonomy" id="3043296"/>
    <lineage>
        <taxon>Bacteria</taxon>
        <taxon>Pseudomonadati</taxon>
        <taxon>Pseudomonadota</taxon>
        <taxon>Gammaproteobacteria</taxon>
        <taxon>Oceanospirillales</taxon>
        <taxon>Halomonadaceae</taxon>
        <taxon>Halomonas</taxon>
    </lineage>
</organism>
<keyword evidence="2 4" id="KW-0648">Protein biosynthesis</keyword>
<dbReference type="NCBIfam" id="TIGR00011">
    <property type="entry name" value="YbaK_EbsC"/>
    <property type="match status" value="1"/>
</dbReference>
<dbReference type="Pfam" id="PF04073">
    <property type="entry name" value="tRNA_edit"/>
    <property type="match status" value="1"/>
</dbReference>
<dbReference type="SUPFAM" id="SSF55826">
    <property type="entry name" value="YbaK/ProRS associated domain"/>
    <property type="match status" value="1"/>
</dbReference>
<dbReference type="RefSeq" id="WP_282734026.1">
    <property type="nucleotide sequence ID" value="NZ_JASCQP010000008.1"/>
</dbReference>
<dbReference type="PIRSF" id="PIRSF006181">
    <property type="entry name" value="EbsC_YbaK"/>
    <property type="match status" value="1"/>
</dbReference>
<dbReference type="PANTHER" id="PTHR30411">
    <property type="entry name" value="CYTOPLASMIC PROTEIN"/>
    <property type="match status" value="1"/>
</dbReference>
<protein>
    <recommendedName>
        <fullName evidence="4">Cys-tRNA(Pro)/Cys-tRNA(Cys) deacylase</fullName>
        <ecNumber evidence="4">4.2.-.-</ecNumber>
    </recommendedName>
</protein>
<dbReference type="Proteomes" id="UP001225957">
    <property type="component" value="Unassembled WGS sequence"/>
</dbReference>
<dbReference type="InterPro" id="IPR036754">
    <property type="entry name" value="YbaK/aa-tRNA-synt-asso_dom_sf"/>
</dbReference>
<name>A0ABT6UYD1_9GAMM</name>
<evidence type="ECO:0000256" key="1">
    <source>
        <dbReference type="ARBA" id="ARBA00009798"/>
    </source>
</evidence>
<dbReference type="InterPro" id="IPR004369">
    <property type="entry name" value="Prolyl-tRNA_editing_YbaK/EbsC"/>
</dbReference>
<evidence type="ECO:0000313" key="6">
    <source>
        <dbReference type="EMBL" id="MDI5889999.1"/>
    </source>
</evidence>
<dbReference type="EC" id="4.2.-.-" evidence="4"/>
<dbReference type="CDD" id="cd00002">
    <property type="entry name" value="YbaK_deacylase"/>
    <property type="match status" value="1"/>
</dbReference>
<sequence length="156" mass="16345">MTPAVKVLEQAGVAFTLAEYDHDPRSPTYGEEAARALGLSPEAVFKTLLARLDDGRLVMAMVPVSAQLDLKALARAAGSRKASLADPAEAERATGYVVGGISPLGQRKRLAAFLDISAERLATLHVSGGRRGLEICLAPDDLGRLTGACLAALARH</sequence>
<evidence type="ECO:0000256" key="4">
    <source>
        <dbReference type="PIRNR" id="PIRNR006181"/>
    </source>
</evidence>
<gene>
    <name evidence="6" type="primary">ybaK</name>
    <name evidence="6" type="ORF">QLQ83_02685</name>
</gene>
<evidence type="ECO:0000313" key="7">
    <source>
        <dbReference type="Proteomes" id="UP001225957"/>
    </source>
</evidence>
<accession>A0ABT6UYD1</accession>
<keyword evidence="3 4" id="KW-0456">Lyase</keyword>
<dbReference type="PANTHER" id="PTHR30411:SF0">
    <property type="entry name" value="CYS-TRNA(PRO)_CYS-TRNA(CYS) DEACYLASE YBAK"/>
    <property type="match status" value="1"/>
</dbReference>
<dbReference type="InterPro" id="IPR007214">
    <property type="entry name" value="YbaK/aa-tRNA-synth-assoc-dom"/>
</dbReference>
<dbReference type="Gene3D" id="3.90.960.10">
    <property type="entry name" value="YbaK/aminoacyl-tRNA synthetase-associated domain"/>
    <property type="match status" value="1"/>
</dbReference>
<reference evidence="6 7" key="1">
    <citation type="submission" date="2023-04" db="EMBL/GenBank/DDBJ databases">
        <title>Halomonas strains isolated from rhizosphere soil.</title>
        <authorList>
            <person name="Xu L."/>
            <person name="Sun J.-Q."/>
        </authorList>
    </citation>
    <scope>NUCLEOTIDE SEQUENCE [LARGE SCALE GENOMIC DNA]</scope>
    <source>
        <strain evidence="6 7">LR5S20</strain>
    </source>
</reference>
<feature type="domain" description="YbaK/aminoacyl-tRNA synthetase-associated" evidence="5">
    <location>
        <begin position="28"/>
        <end position="144"/>
    </location>
</feature>
<comment type="similarity">
    <text evidence="1 4">Belongs to the prolyl-tRNA editing family. YbaK/EbsC subfamily.</text>
</comment>
<evidence type="ECO:0000256" key="3">
    <source>
        <dbReference type="ARBA" id="ARBA00023239"/>
    </source>
</evidence>
<proteinExistence type="inferred from homology"/>
<comment type="caution">
    <text evidence="6">The sequence shown here is derived from an EMBL/GenBank/DDBJ whole genome shotgun (WGS) entry which is preliminary data.</text>
</comment>